<evidence type="ECO:0000256" key="1">
    <source>
        <dbReference type="SAM" id="SignalP"/>
    </source>
</evidence>
<keyword evidence="1" id="KW-0732">Signal</keyword>
<evidence type="ECO:0000313" key="3">
    <source>
        <dbReference type="Proteomes" id="UP001501337"/>
    </source>
</evidence>
<gene>
    <name evidence="2" type="ORF">GCM10022278_21490</name>
</gene>
<dbReference type="EMBL" id="BAABBO010000009">
    <property type="protein sequence ID" value="GAA3963377.1"/>
    <property type="molecule type" value="Genomic_DNA"/>
</dbReference>
<accession>A0ABP7PDC6</accession>
<proteinExistence type="predicted"/>
<sequence length="114" mass="12509">MIVARLLNRFRSLAVLPFIAMLSLQAWALDLESAKAQGLVGEQPNGYLAAVVTSPEAEALVQEINAKREDAYVRVAEKNKIEVSKVGALAGKKLIEKSEPGHFVRLPNGQWQKL</sequence>
<dbReference type="PIRSF" id="PIRSF025560">
    <property type="entry name" value="UCP025560"/>
    <property type="match status" value="1"/>
</dbReference>
<comment type="caution">
    <text evidence="2">The sequence shown here is derived from an EMBL/GenBank/DDBJ whole genome shotgun (WGS) entry which is preliminary data.</text>
</comment>
<feature type="chain" id="PRO_5045433643" evidence="1">
    <location>
        <begin position="29"/>
        <end position="114"/>
    </location>
</feature>
<evidence type="ECO:0000313" key="2">
    <source>
        <dbReference type="EMBL" id="GAA3963377.1"/>
    </source>
</evidence>
<protein>
    <submittedName>
        <fullName evidence="2">YdbL family protein</fullName>
    </submittedName>
</protein>
<organism evidence="2 3">
    <name type="scientific">Allohahella marinimesophila</name>
    <dbReference type="NCBI Taxonomy" id="1054972"/>
    <lineage>
        <taxon>Bacteria</taxon>
        <taxon>Pseudomonadati</taxon>
        <taxon>Pseudomonadota</taxon>
        <taxon>Gammaproteobacteria</taxon>
        <taxon>Oceanospirillales</taxon>
        <taxon>Hahellaceae</taxon>
        <taxon>Allohahella</taxon>
    </lineage>
</organism>
<reference evidence="3" key="1">
    <citation type="journal article" date="2019" name="Int. J. Syst. Evol. Microbiol.">
        <title>The Global Catalogue of Microorganisms (GCM) 10K type strain sequencing project: providing services to taxonomists for standard genome sequencing and annotation.</title>
        <authorList>
            <consortium name="The Broad Institute Genomics Platform"/>
            <consortium name="The Broad Institute Genome Sequencing Center for Infectious Disease"/>
            <person name="Wu L."/>
            <person name="Ma J."/>
        </authorList>
    </citation>
    <scope>NUCLEOTIDE SEQUENCE [LARGE SCALE GENOMIC DNA]</scope>
    <source>
        <strain evidence="3">JCM 17555</strain>
    </source>
</reference>
<dbReference type="RefSeq" id="WP_344806134.1">
    <property type="nucleotide sequence ID" value="NZ_BAABBO010000009.1"/>
</dbReference>
<dbReference type="Pfam" id="PF07027">
    <property type="entry name" value="DUF1318"/>
    <property type="match status" value="1"/>
</dbReference>
<dbReference type="Proteomes" id="UP001501337">
    <property type="component" value="Unassembled WGS sequence"/>
</dbReference>
<name>A0ABP7PDC6_9GAMM</name>
<keyword evidence="3" id="KW-1185">Reference proteome</keyword>
<feature type="signal peptide" evidence="1">
    <location>
        <begin position="1"/>
        <end position="28"/>
    </location>
</feature>
<dbReference type="InterPro" id="IPR008309">
    <property type="entry name" value="YdbL"/>
</dbReference>